<evidence type="ECO:0000313" key="2">
    <source>
        <dbReference type="EMBL" id="RZR70977.1"/>
    </source>
</evidence>
<accession>A0A445M9R1</accession>
<feature type="compositionally biased region" description="Basic and acidic residues" evidence="1">
    <location>
        <begin position="57"/>
        <end position="68"/>
    </location>
</feature>
<feature type="compositionally biased region" description="Basic and acidic residues" evidence="1">
    <location>
        <begin position="80"/>
        <end position="95"/>
    </location>
</feature>
<feature type="region of interest" description="Disordered" evidence="1">
    <location>
        <begin position="1"/>
        <end position="118"/>
    </location>
</feature>
<dbReference type="Proteomes" id="UP000290560">
    <property type="component" value="Unassembled WGS sequence"/>
</dbReference>
<dbReference type="Gene3D" id="4.10.1060.10">
    <property type="entry name" value="Zinc finger, RanBP2-type"/>
    <property type="match status" value="1"/>
</dbReference>
<sequence>MRPRERDEDDEALGSEPSPAPPPRRAGGGLSSMVVRPPESGEGEDDEEPRDSGAGVRRRDSPQQRRDSLPPARRRFSPQDQRRREPSPGLRRRESPPTFRRRGSPIDVRRRGGSPGFHSRYQRFHGGPGLHLYSFFRNPKPNKKAISSRIGILTAQWDDTLVVVSEVAEQVVGFERLHLVMGMGGVEGHPGEATMHLDGQFLTENMFTEMIQTCLPGKVIGFAKTPYPYKLMLMCFPCLFSCGNLNFARRTHCNNCNKYRYGPELDGPSRSPRRSYFKSPPLRGSPPRILGPTDHGIRDDLDRYRSPPRGWGVEDLRDFGPTRSPPPARGGKFPDMRRERLDYHDDLGYRQRRKFDWPAPEWEGRDSNRDGFVADRRGYDRRPPTPRGRWISRERSRSPIGSRPLRGAYMGRGRDDHQYDSHLGHGRADDLGIGHGRGYRQAESLPGRSRIDRRGIARGRNADIY</sequence>
<proteinExistence type="predicted"/>
<feature type="compositionally biased region" description="Basic and acidic residues" evidence="1">
    <location>
        <begin position="295"/>
        <end position="305"/>
    </location>
</feature>
<dbReference type="EMBL" id="KV875479">
    <property type="protein sequence ID" value="RZR70977.1"/>
    <property type="molecule type" value="Genomic_DNA"/>
</dbReference>
<feature type="region of interest" description="Disordered" evidence="1">
    <location>
        <begin position="366"/>
        <end position="465"/>
    </location>
</feature>
<organism evidence="2">
    <name type="scientific">Ensete ventricosum</name>
    <name type="common">Abyssinian banana</name>
    <name type="synonym">Musa ensete</name>
    <dbReference type="NCBI Taxonomy" id="4639"/>
    <lineage>
        <taxon>Eukaryota</taxon>
        <taxon>Viridiplantae</taxon>
        <taxon>Streptophyta</taxon>
        <taxon>Embryophyta</taxon>
        <taxon>Tracheophyta</taxon>
        <taxon>Spermatophyta</taxon>
        <taxon>Magnoliopsida</taxon>
        <taxon>Liliopsida</taxon>
        <taxon>Zingiberales</taxon>
        <taxon>Musaceae</taxon>
        <taxon>Ensete</taxon>
    </lineage>
</organism>
<feature type="region of interest" description="Disordered" evidence="1">
    <location>
        <begin position="267"/>
        <end position="335"/>
    </location>
</feature>
<protein>
    <submittedName>
        <fullName evidence="2">Uncharacterized protein</fullName>
    </submittedName>
</protein>
<feature type="compositionally biased region" description="Basic and acidic residues" evidence="1">
    <location>
        <begin position="412"/>
        <end position="432"/>
    </location>
</feature>
<dbReference type="AlphaFoldDB" id="A0A445M9R1"/>
<reference evidence="2" key="1">
    <citation type="journal article" date="2018" name="Data Brief">
        <title>Genome sequence data from 17 accessions of Ensete ventricosum, a staple food crop for millions in Ethiopia.</title>
        <authorList>
            <person name="Yemataw Z."/>
            <person name="Muzemil S."/>
            <person name="Ambachew D."/>
            <person name="Tripathi L."/>
            <person name="Tesfaye K."/>
            <person name="Chala A."/>
            <person name="Farbos A."/>
            <person name="O'Neill P."/>
            <person name="Moore K."/>
            <person name="Grant M."/>
            <person name="Studholme D.J."/>
        </authorList>
    </citation>
    <scope>NUCLEOTIDE SEQUENCE [LARGE SCALE GENOMIC DNA]</scope>
    <source>
        <tissue evidence="2">Leaf</tissue>
    </source>
</reference>
<name>A0A445M9R1_ENSVE</name>
<feature type="compositionally biased region" description="Basic and acidic residues" evidence="1">
    <location>
        <begin position="366"/>
        <end position="383"/>
    </location>
</feature>
<evidence type="ECO:0000256" key="1">
    <source>
        <dbReference type="SAM" id="MobiDB-lite"/>
    </source>
</evidence>
<gene>
    <name evidence="2" type="ORF">BHM03_00002578</name>
</gene>